<evidence type="ECO:0000313" key="5">
    <source>
        <dbReference type="Proteomes" id="UP000073492"/>
    </source>
</evidence>
<dbReference type="Gene3D" id="4.10.240.10">
    <property type="entry name" value="Zn(2)-C6 fungal-type DNA-binding domain"/>
    <property type="match status" value="1"/>
</dbReference>
<dbReference type="PROSITE" id="PS50048">
    <property type="entry name" value="ZN2_CY6_FUNGAL_2"/>
    <property type="match status" value="1"/>
</dbReference>
<dbReference type="InterPro" id="IPR036864">
    <property type="entry name" value="Zn2-C6_fun-type_DNA-bd_sf"/>
</dbReference>
<feature type="region of interest" description="Disordered" evidence="2">
    <location>
        <begin position="619"/>
        <end position="638"/>
    </location>
</feature>
<dbReference type="CDD" id="cd12148">
    <property type="entry name" value="fungal_TF_MHR"/>
    <property type="match status" value="1"/>
</dbReference>
<dbReference type="GO" id="GO:0008270">
    <property type="term" value="F:zinc ion binding"/>
    <property type="evidence" value="ECO:0007669"/>
    <property type="project" value="InterPro"/>
</dbReference>
<evidence type="ECO:0000313" key="4">
    <source>
        <dbReference type="EMBL" id="KXT18459.1"/>
    </source>
</evidence>
<comment type="caution">
    <text evidence="4">The sequence shown here is derived from an EMBL/GenBank/DDBJ whole genome shotgun (WGS) entry which is preliminary data.</text>
</comment>
<dbReference type="GO" id="GO:0000981">
    <property type="term" value="F:DNA-binding transcription factor activity, RNA polymerase II-specific"/>
    <property type="evidence" value="ECO:0007669"/>
    <property type="project" value="InterPro"/>
</dbReference>
<proteinExistence type="predicted"/>
<dbReference type="SUPFAM" id="SSF57701">
    <property type="entry name" value="Zn2/Cys6 DNA-binding domain"/>
    <property type="match status" value="1"/>
</dbReference>
<sequence length="712" mass="79855">MEPSADGEPALKRIRKGTKSCVECRQRKIRCIWPAEADSVCQGCKQRGKQCVPQVYTRRSVHSHRQSVSSKDRISRLEAQIANIAASVQHKAQHATSISPGQLGPGEGDSPASPIPDVDSEVDTQSGPTTTAPSHLKFLFDNTLIQPDQRLAEGSKERPPCSKRYADQSRAKLQHYLPTRDDVSAISSYAPPWMSLYYQLFPTTSTQGSRDQLVTKHERMFREDVDPVLLAQYLLSFAITARQVPEHSIGLSLEQKGWNDIASYVQDLMQAVEHTVVAHTGLASTIEGISTTVLYLRLQLGFGAVKTLWLTLRRTIAIAELIGLPRAWYHRPVPQVESTLIDGVTDKIALWESICATDRLASMMFNLPPATATHHFPRKQIVDSSGTVLAQPYMFELAGIAMRVQELDEAYTIGSTQEEIYEKILNMDKDLRSLKSSTPISWWKEEFTFLSADALVQFWHYYLTARIHLHPAMSNDDHDQYSYSRISCVEACHALSRRYANVRTALPAGFFICRIIDMQIFTAGTFLLLSSYGQLQAQNNDRHVFQPPHDREREDRLQSVERMVQTMEFVQDQIGSDFAREAAAAIRALWSHFKNDTSTDAQGITLTIPLLGKVHIGRKDNPKSQAPTAQGQSLQSMPQIATHAQETNGDFTIPVDAHQGSTPVSSAQPTDTGTMPWLMELDMDATTLQDPFWVNEFGQFDQWMSLNNPLQL</sequence>
<accession>A0A139IUM6</accession>
<dbReference type="STRING" id="113226.A0A139IUM6"/>
<name>A0A139IUM6_9PEZI</name>
<evidence type="ECO:0000256" key="1">
    <source>
        <dbReference type="ARBA" id="ARBA00023242"/>
    </source>
</evidence>
<dbReference type="PANTHER" id="PTHR47840">
    <property type="entry name" value="ZN(II)2CYS6 TRANSCRIPTION FACTOR (EUROFUNG)-RELATED"/>
    <property type="match status" value="1"/>
</dbReference>
<feature type="compositionally biased region" description="Polar residues" evidence="2">
    <location>
        <begin position="659"/>
        <end position="670"/>
    </location>
</feature>
<dbReference type="InterPro" id="IPR001138">
    <property type="entry name" value="Zn2Cys6_DnaBD"/>
</dbReference>
<organism evidence="4 5">
    <name type="scientific">Pseudocercospora musae</name>
    <dbReference type="NCBI Taxonomy" id="113226"/>
    <lineage>
        <taxon>Eukaryota</taxon>
        <taxon>Fungi</taxon>
        <taxon>Dikarya</taxon>
        <taxon>Ascomycota</taxon>
        <taxon>Pezizomycotina</taxon>
        <taxon>Dothideomycetes</taxon>
        <taxon>Dothideomycetidae</taxon>
        <taxon>Mycosphaerellales</taxon>
        <taxon>Mycosphaerellaceae</taxon>
        <taxon>Pseudocercospora</taxon>
    </lineage>
</organism>
<gene>
    <name evidence="4" type="ORF">AC579_2228</name>
</gene>
<evidence type="ECO:0000259" key="3">
    <source>
        <dbReference type="PROSITE" id="PS50048"/>
    </source>
</evidence>
<keyword evidence="5" id="KW-1185">Reference proteome</keyword>
<dbReference type="PANTHER" id="PTHR47840:SF3">
    <property type="entry name" value="ZN(II)2CYS6 TRANSCRIPTION FACTOR (EUROFUNG)"/>
    <property type="match status" value="1"/>
</dbReference>
<keyword evidence="1" id="KW-0539">Nucleus</keyword>
<feature type="region of interest" description="Disordered" evidence="2">
    <location>
        <begin position="91"/>
        <end position="134"/>
    </location>
</feature>
<feature type="region of interest" description="Disordered" evidence="2">
    <location>
        <begin position="651"/>
        <end position="670"/>
    </location>
</feature>
<dbReference type="CDD" id="cd00067">
    <property type="entry name" value="GAL4"/>
    <property type="match status" value="1"/>
</dbReference>
<dbReference type="EMBL" id="LFZO01000006">
    <property type="protein sequence ID" value="KXT18459.1"/>
    <property type="molecule type" value="Genomic_DNA"/>
</dbReference>
<evidence type="ECO:0000256" key="2">
    <source>
        <dbReference type="SAM" id="MobiDB-lite"/>
    </source>
</evidence>
<dbReference type="SMART" id="SM00066">
    <property type="entry name" value="GAL4"/>
    <property type="match status" value="1"/>
</dbReference>
<dbReference type="AlphaFoldDB" id="A0A139IUM6"/>
<dbReference type="OrthoDB" id="5392779at2759"/>
<feature type="compositionally biased region" description="Polar residues" evidence="2">
    <location>
        <begin position="623"/>
        <end position="638"/>
    </location>
</feature>
<protein>
    <recommendedName>
        <fullName evidence="3">Zn(2)-C6 fungal-type domain-containing protein</fullName>
    </recommendedName>
</protein>
<feature type="domain" description="Zn(2)-C6 fungal-type" evidence="3">
    <location>
        <begin position="20"/>
        <end position="52"/>
    </location>
</feature>
<reference evidence="4 5" key="1">
    <citation type="submission" date="2015-07" db="EMBL/GenBank/DDBJ databases">
        <title>Comparative genomics of the Sigatoka disease complex on banana suggests a link between parallel evolutionary changes in Pseudocercospora fijiensis and Pseudocercospora eumusae and increased virulence on the banana host.</title>
        <authorList>
            <person name="Chang T.-C."/>
            <person name="Salvucci A."/>
            <person name="Crous P.W."/>
            <person name="Stergiopoulos I."/>
        </authorList>
    </citation>
    <scope>NUCLEOTIDE SEQUENCE [LARGE SCALE GENOMIC DNA]</scope>
    <source>
        <strain evidence="4 5">CBS 116634</strain>
    </source>
</reference>
<dbReference type="PROSITE" id="PS00463">
    <property type="entry name" value="ZN2_CY6_FUNGAL_1"/>
    <property type="match status" value="1"/>
</dbReference>
<feature type="compositionally biased region" description="Polar residues" evidence="2">
    <location>
        <begin position="123"/>
        <end position="133"/>
    </location>
</feature>
<dbReference type="Proteomes" id="UP000073492">
    <property type="component" value="Unassembled WGS sequence"/>
</dbReference>